<dbReference type="AlphaFoldDB" id="A0A1V4IJ75"/>
<evidence type="ECO:0000256" key="2">
    <source>
        <dbReference type="ARBA" id="ARBA00022112"/>
    </source>
</evidence>
<organism evidence="5 6">
    <name type="scientific">Clostridium oryzae</name>
    <dbReference type="NCBI Taxonomy" id="1450648"/>
    <lineage>
        <taxon>Bacteria</taxon>
        <taxon>Bacillati</taxon>
        <taxon>Bacillota</taxon>
        <taxon>Clostridia</taxon>
        <taxon>Eubacteriales</taxon>
        <taxon>Clostridiaceae</taxon>
        <taxon>Clostridium</taxon>
    </lineage>
</organism>
<dbReference type="PANTHER" id="PTHR13799:SF14">
    <property type="entry name" value="GTP CYCLOHYDROLASE 1 TYPE 2 HOMOLOG"/>
    <property type="match status" value="1"/>
</dbReference>
<dbReference type="Pfam" id="PF01784">
    <property type="entry name" value="DUF34_NIF3"/>
    <property type="match status" value="1"/>
</dbReference>
<comment type="caution">
    <text evidence="5">The sequence shown here is derived from an EMBL/GenBank/DDBJ whole genome shotgun (WGS) entry which is preliminary data.</text>
</comment>
<dbReference type="EMBL" id="MZGV01000038">
    <property type="protein sequence ID" value="OPJ59884.1"/>
    <property type="molecule type" value="Genomic_DNA"/>
</dbReference>
<dbReference type="PANTHER" id="PTHR13799">
    <property type="entry name" value="NGG1 INTERACTING FACTOR 3"/>
    <property type="match status" value="1"/>
</dbReference>
<evidence type="ECO:0000313" key="5">
    <source>
        <dbReference type="EMBL" id="OPJ59884.1"/>
    </source>
</evidence>
<proteinExistence type="inferred from homology"/>
<dbReference type="RefSeq" id="WP_079426042.1">
    <property type="nucleotide sequence ID" value="NZ_MZGV01000038.1"/>
</dbReference>
<evidence type="ECO:0000256" key="1">
    <source>
        <dbReference type="ARBA" id="ARBA00006964"/>
    </source>
</evidence>
<gene>
    <name evidence="5" type="ORF">CLORY_31010</name>
</gene>
<dbReference type="Proteomes" id="UP000190080">
    <property type="component" value="Unassembled WGS sequence"/>
</dbReference>
<comment type="similarity">
    <text evidence="1">Belongs to the GTP cyclohydrolase I type 2/NIF3 family.</text>
</comment>
<protein>
    <recommendedName>
        <fullName evidence="2">GTP cyclohydrolase 1 type 2 homolog</fullName>
    </recommendedName>
</protein>
<dbReference type="GO" id="GO:0046872">
    <property type="term" value="F:metal ion binding"/>
    <property type="evidence" value="ECO:0007669"/>
    <property type="project" value="UniProtKB-KW"/>
</dbReference>
<name>A0A1V4IJ75_9CLOT</name>
<reference evidence="5 6" key="1">
    <citation type="submission" date="2017-03" db="EMBL/GenBank/DDBJ databases">
        <title>Genome sequence of Clostridium oryzae DSM 28571.</title>
        <authorList>
            <person name="Poehlein A."/>
            <person name="Daniel R."/>
        </authorList>
    </citation>
    <scope>NUCLEOTIDE SEQUENCE [LARGE SCALE GENOMIC DNA]</scope>
    <source>
        <strain evidence="5 6">DSM 28571</strain>
    </source>
</reference>
<dbReference type="InterPro" id="IPR036069">
    <property type="entry name" value="DUF34/NIF3_sf"/>
</dbReference>
<feature type="binding site" evidence="4">
    <location>
        <position position="232"/>
    </location>
    <ligand>
        <name>a divalent metal cation</name>
        <dbReference type="ChEBI" id="CHEBI:60240"/>
        <label>1</label>
    </ligand>
</feature>
<evidence type="ECO:0000256" key="3">
    <source>
        <dbReference type="ARBA" id="ARBA00022723"/>
    </source>
</evidence>
<dbReference type="STRING" id="1450648.CLORY_31010"/>
<dbReference type="OrthoDB" id="1116574at2"/>
<dbReference type="InterPro" id="IPR002678">
    <property type="entry name" value="DUF34/NIF3"/>
</dbReference>
<keyword evidence="6" id="KW-1185">Reference proteome</keyword>
<sequence>MNIKIEDVLDILTTPKIPIENTVDNLLLGSVDTDVTGIAVAFLASQEVIEKAKDLGVNLIISHEGIFYSHRDNHKILQRNSVYIQKYRTIQKNDLAIFRYHDYIHRCFPDGITAGLLKELNWVDYEVENLQTSSILEIPENTAENLIVHIKKQLGISYVRFIGDLSMSCKRIGILVGYRGSSEITLPLFQEKNLDLIIYGEGPEWETPEYVKDAVQQGKNKALIVLGHGESEMPGMKYLAQWLQKQLSDIPVYFIPQKSVFQIR</sequence>
<keyword evidence="3 4" id="KW-0479">Metal-binding</keyword>
<evidence type="ECO:0000313" key="6">
    <source>
        <dbReference type="Proteomes" id="UP000190080"/>
    </source>
</evidence>
<dbReference type="SUPFAM" id="SSF102705">
    <property type="entry name" value="NIF3 (NGG1p interacting factor 3)-like"/>
    <property type="match status" value="1"/>
</dbReference>
<feature type="binding site" evidence="4">
    <location>
        <position position="228"/>
    </location>
    <ligand>
        <name>a divalent metal cation</name>
        <dbReference type="ChEBI" id="CHEBI:60240"/>
        <label>1</label>
    </ligand>
</feature>
<dbReference type="GO" id="GO:0005737">
    <property type="term" value="C:cytoplasm"/>
    <property type="evidence" value="ECO:0007669"/>
    <property type="project" value="TreeGrafter"/>
</dbReference>
<evidence type="ECO:0000256" key="4">
    <source>
        <dbReference type="PIRSR" id="PIRSR602678-1"/>
    </source>
</evidence>
<feature type="binding site" evidence="4">
    <location>
        <position position="63"/>
    </location>
    <ligand>
        <name>a divalent metal cation</name>
        <dbReference type="ChEBI" id="CHEBI:60240"/>
        <label>1</label>
    </ligand>
</feature>
<accession>A0A1V4IJ75</accession>
<dbReference type="Gene3D" id="3.40.1390.30">
    <property type="entry name" value="NIF3 (NGG1p interacting factor 3)-like"/>
    <property type="match status" value="2"/>
</dbReference>